<dbReference type="OrthoDB" id="3616874at2"/>
<dbReference type="EMBL" id="LXEY01000105">
    <property type="protein sequence ID" value="OAV53720.1"/>
    <property type="molecule type" value="Genomic_DNA"/>
</dbReference>
<reference evidence="7 8" key="1">
    <citation type="submission" date="2016-04" db="EMBL/GenBank/DDBJ databases">
        <title>First whole genome shotgun sequence of the bacterium Enteractinococcus sp. strain UASWS1574.</title>
        <authorList>
            <person name="Crovadore J."/>
            <person name="Chablais R."/>
            <person name="Lefort F."/>
        </authorList>
    </citation>
    <scope>NUCLEOTIDE SEQUENCE [LARGE SCALE GENOMIC DNA]</scope>
    <source>
        <strain evidence="7 8">UASWS1574</strain>
    </source>
</reference>
<feature type="binding site" evidence="5">
    <location>
        <position position="16"/>
    </location>
    <ligand>
        <name>S-adenosyl-L-methionine</name>
        <dbReference type="ChEBI" id="CHEBI:59789"/>
    </ligand>
</feature>
<dbReference type="InterPro" id="IPR020598">
    <property type="entry name" value="rRNA_Ade_methylase_Trfase_N"/>
</dbReference>
<dbReference type="NCBIfam" id="NF000499">
    <property type="entry name" value="Erm23S_rRNA_broad"/>
    <property type="match status" value="1"/>
</dbReference>
<dbReference type="PANTHER" id="PTHR11727">
    <property type="entry name" value="DIMETHYLADENOSINE TRANSFERASE"/>
    <property type="match status" value="1"/>
</dbReference>
<dbReference type="Gene3D" id="1.10.8.100">
    <property type="entry name" value="Ribosomal RNA adenine dimethylase-like, domain 2"/>
    <property type="match status" value="1"/>
</dbReference>
<dbReference type="InterPro" id="IPR023165">
    <property type="entry name" value="rRNA_Ade_diMease-like_C"/>
</dbReference>
<feature type="binding site" evidence="5">
    <location>
        <position position="14"/>
    </location>
    <ligand>
        <name>S-adenosyl-L-methionine</name>
        <dbReference type="ChEBI" id="CHEBI:59789"/>
    </ligand>
</feature>
<dbReference type="Pfam" id="PF00398">
    <property type="entry name" value="RrnaAD"/>
    <property type="match status" value="1"/>
</dbReference>
<comment type="similarity">
    <text evidence="5">Belongs to the class I-like SAM-binding methyltransferase superfamily. rRNA adenine N(6)-methyltransferase family.</text>
</comment>
<evidence type="ECO:0000256" key="1">
    <source>
        <dbReference type="ARBA" id="ARBA00022603"/>
    </source>
</evidence>
<name>A0A1B7LVI8_9MICC</name>
<evidence type="ECO:0000256" key="5">
    <source>
        <dbReference type="PROSITE-ProRule" id="PRU01026"/>
    </source>
</evidence>
<dbReference type="PROSITE" id="PS51689">
    <property type="entry name" value="SAM_RNA_A_N6_MT"/>
    <property type="match status" value="1"/>
</dbReference>
<evidence type="ECO:0000256" key="2">
    <source>
        <dbReference type="ARBA" id="ARBA00022679"/>
    </source>
</evidence>
<feature type="binding site" evidence="5">
    <location>
        <position position="40"/>
    </location>
    <ligand>
        <name>S-adenosyl-L-methionine</name>
        <dbReference type="ChEBI" id="CHEBI:59789"/>
    </ligand>
</feature>
<evidence type="ECO:0000259" key="6">
    <source>
        <dbReference type="SMART" id="SM00650"/>
    </source>
</evidence>
<dbReference type="GO" id="GO:0005829">
    <property type="term" value="C:cytosol"/>
    <property type="evidence" value="ECO:0007669"/>
    <property type="project" value="TreeGrafter"/>
</dbReference>
<sequence>MHAYHHGRHEHGQNFLHDKTIQKSILEHVKTTTGPIIEIGPGAGALTKHLVHLERPLRAVEIDRRLAESLAQRVGKKVEVVHDDFLHYRLPHIPHVLVGNLPFHLTTAILRRIFRAPGWKHAILLVQWEVARRRAGVGGATMMTAQWWPWFDFELGRRVPARAFTPRPNVDGGVLIITRRQDPLIPPRSRQAFQTMVHKIFTGGGKGIAQIATRAQLFRTTREARRWAIGAGLDPHALPKDLSAHQWVELFQAGKTPRKEGRRK</sequence>
<evidence type="ECO:0000256" key="3">
    <source>
        <dbReference type="ARBA" id="ARBA00022691"/>
    </source>
</evidence>
<dbReference type="Proteomes" id="UP000078292">
    <property type="component" value="Unassembled WGS sequence"/>
</dbReference>
<evidence type="ECO:0000313" key="8">
    <source>
        <dbReference type="Proteomes" id="UP000078292"/>
    </source>
</evidence>
<gene>
    <name evidence="7" type="ORF">A6F49_00680</name>
</gene>
<keyword evidence="8" id="KW-1185">Reference proteome</keyword>
<feature type="binding site" evidence="5">
    <location>
        <position position="100"/>
    </location>
    <ligand>
        <name>S-adenosyl-L-methionine</name>
        <dbReference type="ChEBI" id="CHEBI:59789"/>
    </ligand>
</feature>
<dbReference type="GO" id="GO:0003723">
    <property type="term" value="F:RNA binding"/>
    <property type="evidence" value="ECO:0007669"/>
    <property type="project" value="UniProtKB-UniRule"/>
</dbReference>
<feature type="binding site" evidence="5">
    <location>
        <position position="61"/>
    </location>
    <ligand>
        <name>S-adenosyl-L-methionine</name>
        <dbReference type="ChEBI" id="CHEBI:59789"/>
    </ligand>
</feature>
<keyword evidence="2 5" id="KW-0808">Transferase</keyword>
<evidence type="ECO:0000313" key="7">
    <source>
        <dbReference type="EMBL" id="OAV53720.1"/>
    </source>
</evidence>
<dbReference type="STRING" id="1837282.A6F49_00680"/>
<evidence type="ECO:0000256" key="4">
    <source>
        <dbReference type="ARBA" id="ARBA00022884"/>
    </source>
</evidence>
<dbReference type="RefSeq" id="WP_043056605.1">
    <property type="nucleotide sequence ID" value="NZ_LXEY01000105.1"/>
</dbReference>
<dbReference type="Gene3D" id="3.40.50.150">
    <property type="entry name" value="Vaccinia Virus protein VP39"/>
    <property type="match status" value="1"/>
</dbReference>
<dbReference type="SUPFAM" id="SSF53335">
    <property type="entry name" value="S-adenosyl-L-methionine-dependent methyltransferases"/>
    <property type="match status" value="1"/>
</dbReference>
<accession>A0A1B7LVI8</accession>
<dbReference type="GO" id="GO:0000179">
    <property type="term" value="F:rRNA (adenine-N6,N6-)-dimethyltransferase activity"/>
    <property type="evidence" value="ECO:0007669"/>
    <property type="project" value="UniProtKB-UniRule"/>
</dbReference>
<dbReference type="InterPro" id="IPR001737">
    <property type="entry name" value="KsgA/Erm"/>
</dbReference>
<feature type="binding site" evidence="5">
    <location>
        <position position="84"/>
    </location>
    <ligand>
        <name>S-adenosyl-L-methionine</name>
        <dbReference type="ChEBI" id="CHEBI:59789"/>
    </ligand>
</feature>
<proteinExistence type="inferred from homology"/>
<keyword evidence="4 5" id="KW-0694">RNA-binding</keyword>
<feature type="domain" description="Ribosomal RNA adenine methylase transferase N-terminal" evidence="6">
    <location>
        <begin position="21"/>
        <end position="181"/>
    </location>
</feature>
<dbReference type="InterPro" id="IPR029063">
    <property type="entry name" value="SAM-dependent_MTases_sf"/>
</dbReference>
<dbReference type="CDD" id="cd02440">
    <property type="entry name" value="AdoMet_MTases"/>
    <property type="match status" value="1"/>
</dbReference>
<organism evidence="7 8">
    <name type="scientific">Enteractinococcus helveticum</name>
    <dbReference type="NCBI Taxonomy" id="1837282"/>
    <lineage>
        <taxon>Bacteria</taxon>
        <taxon>Bacillati</taxon>
        <taxon>Actinomycetota</taxon>
        <taxon>Actinomycetes</taxon>
        <taxon>Micrococcales</taxon>
        <taxon>Micrococcaceae</taxon>
    </lineage>
</organism>
<keyword evidence="3 5" id="KW-0949">S-adenosyl-L-methionine</keyword>
<comment type="caution">
    <text evidence="7">The sequence shown here is derived from an EMBL/GenBank/DDBJ whole genome shotgun (WGS) entry which is preliminary data.</text>
</comment>
<dbReference type="PANTHER" id="PTHR11727:SF7">
    <property type="entry name" value="DIMETHYLADENOSINE TRANSFERASE-RELATED"/>
    <property type="match status" value="1"/>
</dbReference>
<dbReference type="AlphaFoldDB" id="A0A1B7LVI8"/>
<dbReference type="SMART" id="SM00650">
    <property type="entry name" value="rADc"/>
    <property type="match status" value="1"/>
</dbReference>
<protein>
    <submittedName>
        <fullName evidence="7">23S ribosomal RNA methyltransferase Erm</fullName>
    </submittedName>
</protein>
<keyword evidence="1 5" id="KW-0489">Methyltransferase</keyword>
<dbReference type="InterPro" id="IPR020596">
    <property type="entry name" value="rRNA_Ade_Mease_Trfase_CS"/>
</dbReference>
<dbReference type="PROSITE" id="PS01131">
    <property type="entry name" value="RRNA_A_DIMETH"/>
    <property type="match status" value="1"/>
</dbReference>